<evidence type="ECO:0000313" key="5">
    <source>
        <dbReference type="Proteomes" id="UP000265964"/>
    </source>
</evidence>
<proteinExistence type="inferred from homology"/>
<dbReference type="PANTHER" id="PTHR42901">
    <property type="entry name" value="ALCOHOL DEHYDROGENASE"/>
    <property type="match status" value="1"/>
</dbReference>
<name>A0A3A1YMK4_9GAMM</name>
<dbReference type="InterPro" id="IPR036291">
    <property type="entry name" value="NAD(P)-bd_dom_sf"/>
</dbReference>
<dbReference type="PANTHER" id="PTHR42901:SF1">
    <property type="entry name" value="ALCOHOL DEHYDROGENASE"/>
    <property type="match status" value="1"/>
</dbReference>
<dbReference type="OrthoDB" id="9810734at2"/>
<dbReference type="PROSITE" id="PS00061">
    <property type="entry name" value="ADH_SHORT"/>
    <property type="match status" value="1"/>
</dbReference>
<dbReference type="AlphaFoldDB" id="A0A3A1YMK4"/>
<dbReference type="FunFam" id="3.40.50.720:FF:000047">
    <property type="entry name" value="NADP-dependent L-serine/L-allo-threonine dehydrogenase"/>
    <property type="match status" value="1"/>
</dbReference>
<evidence type="ECO:0000313" key="4">
    <source>
        <dbReference type="EMBL" id="RIY37494.1"/>
    </source>
</evidence>
<keyword evidence="5" id="KW-1185">Reference proteome</keyword>
<comment type="caution">
    <text evidence="4">The sequence shown here is derived from an EMBL/GenBank/DDBJ whole genome shotgun (WGS) entry which is preliminary data.</text>
</comment>
<dbReference type="Proteomes" id="UP000265964">
    <property type="component" value="Unassembled WGS sequence"/>
</dbReference>
<gene>
    <name evidence="4" type="ORF">CKF59_01680</name>
</gene>
<evidence type="ECO:0000256" key="2">
    <source>
        <dbReference type="ARBA" id="ARBA00023002"/>
    </source>
</evidence>
<dbReference type="InterPro" id="IPR020904">
    <property type="entry name" value="Sc_DH/Rdtase_CS"/>
</dbReference>
<keyword evidence="2" id="KW-0560">Oxidoreductase</keyword>
<dbReference type="SUPFAM" id="SSF51735">
    <property type="entry name" value="NAD(P)-binding Rossmann-fold domains"/>
    <property type="match status" value="1"/>
</dbReference>
<protein>
    <submittedName>
        <fullName evidence="4">NADP-dependent 3-hydroxy acid dehydrogenase</fullName>
    </submittedName>
</protein>
<accession>A0A3A1YMK4</accession>
<evidence type="ECO:0000256" key="1">
    <source>
        <dbReference type="ARBA" id="ARBA00006484"/>
    </source>
</evidence>
<dbReference type="PRINTS" id="PR00080">
    <property type="entry name" value="SDRFAMILY"/>
</dbReference>
<reference evidence="4 5" key="1">
    <citation type="submission" date="2017-08" db="EMBL/GenBank/DDBJ databases">
        <title>Reclassification of Bisgaard taxon 37 and 44.</title>
        <authorList>
            <person name="Christensen H."/>
        </authorList>
    </citation>
    <scope>NUCLEOTIDE SEQUENCE [LARGE SCALE GENOMIC DNA]</scope>
    <source>
        <strain evidence="4 5">EEAB3T1</strain>
    </source>
</reference>
<dbReference type="GO" id="GO:0016616">
    <property type="term" value="F:oxidoreductase activity, acting on the CH-OH group of donors, NAD or NADP as acceptor"/>
    <property type="evidence" value="ECO:0007669"/>
    <property type="project" value="UniProtKB-ARBA"/>
</dbReference>
<evidence type="ECO:0000256" key="3">
    <source>
        <dbReference type="RuleBase" id="RU000363"/>
    </source>
</evidence>
<dbReference type="PRINTS" id="PR00081">
    <property type="entry name" value="GDHRDH"/>
</dbReference>
<dbReference type="Gene3D" id="3.40.50.720">
    <property type="entry name" value="NAD(P)-binding Rossmann-like Domain"/>
    <property type="match status" value="1"/>
</dbReference>
<organism evidence="4 5">
    <name type="scientific">Psittacicella gerlachiana</name>
    <dbReference type="NCBI Taxonomy" id="2028574"/>
    <lineage>
        <taxon>Bacteria</taxon>
        <taxon>Pseudomonadati</taxon>
        <taxon>Pseudomonadota</taxon>
        <taxon>Gammaproteobacteria</taxon>
        <taxon>Pasteurellales</taxon>
        <taxon>Psittacicellaceae</taxon>
        <taxon>Psittacicella</taxon>
    </lineage>
</organism>
<dbReference type="RefSeq" id="WP_119534252.1">
    <property type="nucleotide sequence ID" value="NZ_NRJF01000041.1"/>
</dbReference>
<sequence length="254" mass="27791">MIIFITGATAGFGKAIALRLLKEGHQVIGTGRRLEKLQEIQQAYPQTFYPLAFDLTDEQASKQALASLPESIGQHIDVLINNAGLAKGLEPAYQADFKDWQTMINTNVVGLSLLTNLILPTMVKNHQGYIINLGSIAGTYPYPGGNIYGATKAFVRQFSLNLRADLAGTGVRVTNLEPGLCGDTEFSQVRFRGDLDKASKVYENIAYITPEDIADIVSYLINLPAHVNINSLEVMPTAQTFNPLRVDAKDYKVS</sequence>
<dbReference type="EMBL" id="NRJF01000041">
    <property type="protein sequence ID" value="RIY37494.1"/>
    <property type="molecule type" value="Genomic_DNA"/>
</dbReference>
<dbReference type="InterPro" id="IPR002347">
    <property type="entry name" value="SDR_fam"/>
</dbReference>
<dbReference type="Pfam" id="PF00106">
    <property type="entry name" value="adh_short"/>
    <property type="match status" value="1"/>
</dbReference>
<comment type="similarity">
    <text evidence="1 3">Belongs to the short-chain dehydrogenases/reductases (SDR) family.</text>
</comment>